<evidence type="ECO:0000256" key="2">
    <source>
        <dbReference type="ARBA" id="ARBA00006188"/>
    </source>
</evidence>
<evidence type="ECO:0000256" key="9">
    <source>
        <dbReference type="ARBA" id="ARBA00031637"/>
    </source>
</evidence>
<feature type="domain" description="Trehalase-like N-terminal" evidence="13">
    <location>
        <begin position="2"/>
        <end position="149"/>
    </location>
</feature>
<evidence type="ECO:0000256" key="11">
    <source>
        <dbReference type="ARBA" id="ARBA00060615"/>
    </source>
</evidence>
<evidence type="ECO:0000256" key="3">
    <source>
        <dbReference type="ARBA" id="ARBA00012757"/>
    </source>
</evidence>
<dbReference type="FunFam" id="1.50.10.10:FF:000005">
    <property type="entry name" value="Glycosyl hydrolase, glucoamylase"/>
    <property type="match status" value="1"/>
</dbReference>
<keyword evidence="5 14" id="KW-0378">Hydrolase</keyword>
<gene>
    <name evidence="14" type="ORF">D3273_05905</name>
</gene>
<dbReference type="Gene3D" id="1.50.10.10">
    <property type="match status" value="1"/>
</dbReference>
<dbReference type="GO" id="GO:0005993">
    <property type="term" value="P:trehalose catabolic process"/>
    <property type="evidence" value="ECO:0007669"/>
    <property type="project" value="UniProtKB-ARBA"/>
</dbReference>
<comment type="similarity">
    <text evidence="2">Belongs to the glycosyl hydrolase 15 family.</text>
</comment>
<dbReference type="Proteomes" id="UP000290759">
    <property type="component" value="Unassembled WGS sequence"/>
</dbReference>
<dbReference type="EMBL" id="QYBB01000004">
    <property type="protein sequence ID" value="RYC32985.1"/>
    <property type="molecule type" value="Genomic_DNA"/>
</dbReference>
<dbReference type="OrthoDB" id="3902805at2"/>
<accession>A0A4Q2UDU9</accession>
<reference evidence="14 15" key="1">
    <citation type="submission" date="2018-12" db="EMBL/GenBank/DDBJ databases">
        <authorList>
            <person name="Grouzdev D.S."/>
            <person name="Krutkina M.S."/>
        </authorList>
    </citation>
    <scope>NUCLEOTIDE SEQUENCE [LARGE SCALE GENOMIC DNA]</scope>
    <source>
        <strain evidence="14 15">RmlP026</strain>
    </source>
</reference>
<evidence type="ECO:0000256" key="5">
    <source>
        <dbReference type="ARBA" id="ARBA00022801"/>
    </source>
</evidence>
<proteinExistence type="inferred from homology"/>
<dbReference type="InterPro" id="IPR008928">
    <property type="entry name" value="6-hairpin_glycosidase_sf"/>
</dbReference>
<comment type="catalytic activity">
    <reaction evidence="1">
        <text>alpha,alpha-trehalose + H2O = alpha-D-glucose + beta-D-glucose</text>
        <dbReference type="Rhea" id="RHEA:32675"/>
        <dbReference type="ChEBI" id="CHEBI:15377"/>
        <dbReference type="ChEBI" id="CHEBI:15903"/>
        <dbReference type="ChEBI" id="CHEBI:16551"/>
        <dbReference type="ChEBI" id="CHEBI:17925"/>
        <dbReference type="EC" id="3.2.1.28"/>
    </reaction>
</comment>
<comment type="caution">
    <text evidence="14">The sequence shown here is derived from an EMBL/GenBank/DDBJ whole genome shotgun (WGS) entry which is preliminary data.</text>
</comment>
<dbReference type="EC" id="3.2.1.28" evidence="3"/>
<keyword evidence="6" id="KW-0119">Carbohydrate metabolism</keyword>
<dbReference type="AlphaFoldDB" id="A0A4Q2UDU9"/>
<evidence type="ECO:0000256" key="7">
    <source>
        <dbReference type="ARBA" id="ARBA00023295"/>
    </source>
</evidence>
<evidence type="ECO:0000256" key="8">
    <source>
        <dbReference type="ARBA" id="ARBA00030473"/>
    </source>
</evidence>
<evidence type="ECO:0000259" key="13">
    <source>
        <dbReference type="Pfam" id="PF19291"/>
    </source>
</evidence>
<feature type="domain" description="GH15-like" evidence="12">
    <location>
        <begin position="223"/>
        <end position="584"/>
    </location>
</feature>
<keyword evidence="7" id="KW-0326">Glycosidase</keyword>
<dbReference type="Pfam" id="PF19291">
    <property type="entry name" value="TREH_N"/>
    <property type="match status" value="1"/>
</dbReference>
<dbReference type="GO" id="GO:0004555">
    <property type="term" value="F:alpha,alpha-trehalase activity"/>
    <property type="evidence" value="ECO:0007669"/>
    <property type="project" value="UniProtKB-EC"/>
</dbReference>
<evidence type="ECO:0000259" key="12">
    <source>
        <dbReference type="Pfam" id="PF00723"/>
    </source>
</evidence>
<reference evidence="14 15" key="2">
    <citation type="submission" date="2019-02" db="EMBL/GenBank/DDBJ databases">
        <title>'Lichenibacterium ramalinii' gen. nov. sp. nov., 'Lichenibacterium minor' gen. nov. sp. nov.</title>
        <authorList>
            <person name="Pankratov T."/>
        </authorList>
    </citation>
    <scope>NUCLEOTIDE SEQUENCE [LARGE SCALE GENOMIC DNA]</scope>
    <source>
        <strain evidence="14 15">RmlP026</strain>
    </source>
</reference>
<comment type="cofactor">
    <cofactor evidence="10">
        <name>phosphate</name>
        <dbReference type="ChEBI" id="CHEBI:43474"/>
    </cofactor>
</comment>
<dbReference type="SUPFAM" id="SSF48208">
    <property type="entry name" value="Six-hairpin glycosidases"/>
    <property type="match status" value="1"/>
</dbReference>
<organism evidence="14 15">
    <name type="scientific">Lichenibacterium minor</name>
    <dbReference type="NCBI Taxonomy" id="2316528"/>
    <lineage>
        <taxon>Bacteria</taxon>
        <taxon>Pseudomonadati</taxon>
        <taxon>Pseudomonadota</taxon>
        <taxon>Alphaproteobacteria</taxon>
        <taxon>Hyphomicrobiales</taxon>
        <taxon>Lichenihabitantaceae</taxon>
        <taxon>Lichenibacterium</taxon>
    </lineage>
</organism>
<sequence length="608" mass="67071">MAQRIEDYALIGNCEGAALVGLDGSIDWMALPRFDSQASFAALLGTADNGRWQIVPAVPVTKVSRQYRAGTLVLETRFETAEGTVLLIDAMGRREGHGDVVRLVRGVSGSVPMRVESVLRPGYGAVVPWVSRLADGRIAAVAGPDRFVLDTPVALRGEDFRTVGTFTAEEGSETPFTLTWSPSYHPVPQPVDAAQLVELVTEDWNDWTKSHRTETAGDWVPVVQRSLITLKALTHYETGGIVAAPTTSLPEQLGGPRNWDYRYCWLRDATLTLYALLTSGFLEEASAWRDWLIRAIAGSPDQMQIMYGIAGERRLDEYELPWLAGYEGSTPVRVGNAAAGQLQLDVYGEVLDAMYQARRLGLAPDDNGWNLERALVEHLETIWHLPDEGIWEVRGGRRHFTASKVMVWAAFDRAIRSVEEFQLAGPVDRWRSVRDEVHAEVCAKGYDAGRGHFTQYYGGTELDASLLMMAMVGFLPADDPRVVGTVKAIEERLMEDGFVKRYDEAGNVDGLAGGHEGAFLPCSFWLADNYVLAGRVDEARALFERLVALCNDVGLLSEEYDSRARRQVGNFPQAFTHVALVNTAHNLSREFGPAQHRAESRETGAATA</sequence>
<dbReference type="InterPro" id="IPR012341">
    <property type="entry name" value="6hp_glycosidase-like_sf"/>
</dbReference>
<evidence type="ECO:0000313" key="14">
    <source>
        <dbReference type="EMBL" id="RYC32985.1"/>
    </source>
</evidence>
<evidence type="ECO:0000256" key="4">
    <source>
        <dbReference type="ARBA" id="ARBA00019905"/>
    </source>
</evidence>
<evidence type="ECO:0000256" key="10">
    <source>
        <dbReference type="ARBA" id="ARBA00053030"/>
    </source>
</evidence>
<evidence type="ECO:0000256" key="1">
    <source>
        <dbReference type="ARBA" id="ARBA00001576"/>
    </source>
</evidence>
<dbReference type="PANTHER" id="PTHR31616">
    <property type="entry name" value="TREHALASE"/>
    <property type="match status" value="1"/>
</dbReference>
<dbReference type="PANTHER" id="PTHR31616:SF0">
    <property type="entry name" value="GLUCAN 1,4-ALPHA-GLUCOSIDASE"/>
    <property type="match status" value="1"/>
</dbReference>
<protein>
    <recommendedName>
        <fullName evidence="4">Trehalase</fullName>
        <ecNumber evidence="3">3.2.1.28</ecNumber>
    </recommendedName>
    <alternativeName>
        <fullName evidence="8">Alpha,alpha-trehalase</fullName>
    </alternativeName>
    <alternativeName>
        <fullName evidence="9">Alpha,alpha-trehalose glucohydrolase</fullName>
    </alternativeName>
</protein>
<name>A0A4Q2UDU9_9HYPH</name>
<evidence type="ECO:0000313" key="15">
    <source>
        <dbReference type="Proteomes" id="UP000290759"/>
    </source>
</evidence>
<keyword evidence="15" id="KW-1185">Reference proteome</keyword>
<comment type="pathway">
    <text evidence="11">Glycan degradation; trehalose degradation; D-glucose from alpha,alpha-trehalose: step 1/1.</text>
</comment>
<evidence type="ECO:0000256" key="6">
    <source>
        <dbReference type="ARBA" id="ARBA00023277"/>
    </source>
</evidence>
<dbReference type="Pfam" id="PF00723">
    <property type="entry name" value="Glyco_hydro_15"/>
    <property type="match status" value="1"/>
</dbReference>
<dbReference type="RefSeq" id="WP_129224471.1">
    <property type="nucleotide sequence ID" value="NZ_QYBB01000004.1"/>
</dbReference>
<dbReference type="InterPro" id="IPR011613">
    <property type="entry name" value="GH15-like"/>
</dbReference>
<dbReference type="InterPro" id="IPR045582">
    <property type="entry name" value="Trehalase-like_N"/>
</dbReference>